<dbReference type="EMBL" id="CAJJDN010000286">
    <property type="protein sequence ID" value="CAD8130402.1"/>
    <property type="molecule type" value="Genomic_DNA"/>
</dbReference>
<comment type="caution">
    <text evidence="1">The sequence shown here is derived from an EMBL/GenBank/DDBJ whole genome shotgun (WGS) entry which is preliminary data.</text>
</comment>
<accession>A0A8S1RT57</accession>
<evidence type="ECO:0000313" key="1">
    <source>
        <dbReference type="EMBL" id="CAD8130402.1"/>
    </source>
</evidence>
<reference evidence="1" key="1">
    <citation type="submission" date="2021-01" db="EMBL/GenBank/DDBJ databases">
        <authorList>
            <consortium name="Genoscope - CEA"/>
            <person name="William W."/>
        </authorList>
    </citation>
    <scope>NUCLEOTIDE SEQUENCE</scope>
</reference>
<name>A0A8S1RT57_9CILI</name>
<proteinExistence type="predicted"/>
<organism evidence="1 2">
    <name type="scientific">Paramecium sonneborni</name>
    <dbReference type="NCBI Taxonomy" id="65129"/>
    <lineage>
        <taxon>Eukaryota</taxon>
        <taxon>Sar</taxon>
        <taxon>Alveolata</taxon>
        <taxon>Ciliophora</taxon>
        <taxon>Intramacronucleata</taxon>
        <taxon>Oligohymenophorea</taxon>
        <taxon>Peniculida</taxon>
        <taxon>Parameciidae</taxon>
        <taxon>Paramecium</taxon>
    </lineage>
</organism>
<protein>
    <submittedName>
        <fullName evidence="1">Uncharacterized protein</fullName>
    </submittedName>
</protein>
<dbReference type="Proteomes" id="UP000692954">
    <property type="component" value="Unassembled WGS sequence"/>
</dbReference>
<keyword evidence="2" id="KW-1185">Reference proteome</keyword>
<sequence>MNSQNRNLKQEWKGIFNRRGRFARLEIIIKRDNNPELFKHVKIKTEDRYTLKMQCFQSNNIKEQYQRMIINLIRKNN</sequence>
<gene>
    <name evidence="1" type="ORF">PSON_ATCC_30995.1.T2860008</name>
</gene>
<evidence type="ECO:0000313" key="2">
    <source>
        <dbReference type="Proteomes" id="UP000692954"/>
    </source>
</evidence>
<dbReference type="AlphaFoldDB" id="A0A8S1RT57"/>